<proteinExistence type="predicted"/>
<dbReference type="EMBL" id="LJZR01000053">
    <property type="protein sequence ID" value="KPQ32549.1"/>
    <property type="molecule type" value="Genomic_DNA"/>
</dbReference>
<organism evidence="2 3">
    <name type="scientific">Phormidesmis priestleyi Ana</name>
    <dbReference type="NCBI Taxonomy" id="1666911"/>
    <lineage>
        <taxon>Bacteria</taxon>
        <taxon>Bacillati</taxon>
        <taxon>Cyanobacteriota</taxon>
        <taxon>Cyanophyceae</taxon>
        <taxon>Leptolyngbyales</taxon>
        <taxon>Leptolyngbyaceae</taxon>
        <taxon>Phormidesmis</taxon>
    </lineage>
</organism>
<comment type="caution">
    <text evidence="2">The sequence shown here is derived from an EMBL/GenBank/DDBJ whole genome shotgun (WGS) entry which is preliminary data.</text>
</comment>
<evidence type="ECO:0000313" key="3">
    <source>
        <dbReference type="Proteomes" id="UP000050465"/>
    </source>
</evidence>
<sequence length="141" mass="16353">MGKIYAVDFEDKKDKTETMAELFDSIQLYREQGKSLSKIFSAFTRSGLWNKSWSSFSNEYYQYRNQIKTAARTDKSKQFKDQEFLEKQKTDQLPADVDGSNVGPSDAEADLQVDTRTGIKPDMTLAEKREISARLFRQRNQ</sequence>
<name>A0A0P8BUP6_9CYAN</name>
<dbReference type="STRING" id="1666911.HLUCCA11_21250"/>
<evidence type="ECO:0000256" key="1">
    <source>
        <dbReference type="SAM" id="MobiDB-lite"/>
    </source>
</evidence>
<dbReference type="AlphaFoldDB" id="A0A0P8BUP6"/>
<evidence type="ECO:0000313" key="2">
    <source>
        <dbReference type="EMBL" id="KPQ32549.1"/>
    </source>
</evidence>
<gene>
    <name evidence="2" type="ORF">HLUCCA11_21250</name>
</gene>
<feature type="region of interest" description="Disordered" evidence="1">
    <location>
        <begin position="72"/>
        <end position="123"/>
    </location>
</feature>
<accession>A0A0P8BUP6</accession>
<protein>
    <submittedName>
        <fullName evidence="2">Uncharacterized protein</fullName>
    </submittedName>
</protein>
<feature type="compositionally biased region" description="Basic and acidic residues" evidence="1">
    <location>
        <begin position="72"/>
        <end position="90"/>
    </location>
</feature>
<dbReference type="Proteomes" id="UP000050465">
    <property type="component" value="Unassembled WGS sequence"/>
</dbReference>
<reference evidence="2 3" key="1">
    <citation type="submission" date="2015-09" db="EMBL/GenBank/DDBJ databases">
        <title>Identification and resolution of microdiversity through metagenomic sequencing of parallel consortia.</title>
        <authorList>
            <person name="Nelson W.C."/>
            <person name="Romine M.F."/>
            <person name="Lindemann S.R."/>
        </authorList>
    </citation>
    <scope>NUCLEOTIDE SEQUENCE [LARGE SCALE GENOMIC DNA]</scope>
    <source>
        <strain evidence="2">Ana</strain>
    </source>
</reference>